<feature type="active site" evidence="9">
    <location>
        <position position="147"/>
    </location>
</feature>
<dbReference type="GO" id="GO:0006313">
    <property type="term" value="P:DNA transposition"/>
    <property type="evidence" value="ECO:0007669"/>
    <property type="project" value="UniProtKB-UniRule"/>
</dbReference>
<keyword evidence="4 9" id="KW-0159">Chromosome partition</keyword>
<keyword evidence="6 9" id="KW-0238">DNA-binding</keyword>
<dbReference type="Pfam" id="PF00589">
    <property type="entry name" value="Phage_integrase"/>
    <property type="match status" value="1"/>
</dbReference>
<keyword evidence="5 9" id="KW-0229">DNA integration</keyword>
<evidence type="ECO:0000256" key="1">
    <source>
        <dbReference type="ARBA" id="ARBA00004496"/>
    </source>
</evidence>
<dbReference type="Gene3D" id="1.10.150.130">
    <property type="match status" value="1"/>
</dbReference>
<evidence type="ECO:0000259" key="10">
    <source>
        <dbReference type="PROSITE" id="PS51898"/>
    </source>
</evidence>
<feature type="active site" evidence="9">
    <location>
        <position position="123"/>
    </location>
</feature>
<dbReference type="GO" id="GO:0003677">
    <property type="term" value="F:DNA binding"/>
    <property type="evidence" value="ECO:0007669"/>
    <property type="project" value="UniProtKB-UniRule"/>
</dbReference>
<dbReference type="InterPro" id="IPR050090">
    <property type="entry name" value="Tyrosine_recombinase_XerCD"/>
</dbReference>
<reference evidence="13" key="2">
    <citation type="submission" date="2018-06" db="EMBL/GenBank/DDBJ databases">
        <title>Genome sequence of Rhodanobacteraceae bacterium strain Dysh456.</title>
        <authorList>
            <person name="Fukui M."/>
        </authorList>
    </citation>
    <scope>NUCLEOTIDE SEQUENCE [LARGE SCALE GENOMIC DNA]</scope>
    <source>
        <strain evidence="13">Dysh456</strain>
    </source>
</reference>
<dbReference type="PROSITE" id="PS51900">
    <property type="entry name" value="CB"/>
    <property type="match status" value="1"/>
</dbReference>
<keyword evidence="3 9" id="KW-0132">Cell division</keyword>
<dbReference type="InterPro" id="IPR013762">
    <property type="entry name" value="Integrase-like_cat_sf"/>
</dbReference>
<dbReference type="Gene3D" id="1.10.443.10">
    <property type="entry name" value="Intergrase catalytic core"/>
    <property type="match status" value="1"/>
</dbReference>
<feature type="domain" description="Core-binding (CB)" evidence="11">
    <location>
        <begin position="1"/>
        <end position="63"/>
    </location>
</feature>
<evidence type="ECO:0000256" key="6">
    <source>
        <dbReference type="ARBA" id="ARBA00023125"/>
    </source>
</evidence>
<dbReference type="CDD" id="cd00798">
    <property type="entry name" value="INT_XerDC_C"/>
    <property type="match status" value="1"/>
</dbReference>
<dbReference type="Proteomes" id="UP000270530">
    <property type="component" value="Chromosome"/>
</dbReference>
<proteinExistence type="inferred from homology"/>
<dbReference type="InterPro" id="IPR002104">
    <property type="entry name" value="Integrase_catalytic"/>
</dbReference>
<organism evidence="12 13">
    <name type="scientific">Aerosticca soli</name>
    <dbReference type="NCBI Taxonomy" id="2010829"/>
    <lineage>
        <taxon>Bacteria</taxon>
        <taxon>Pseudomonadati</taxon>
        <taxon>Pseudomonadota</taxon>
        <taxon>Gammaproteobacteria</taxon>
        <taxon>Lysobacterales</taxon>
        <taxon>Rhodanobacteraceae</taxon>
        <taxon>Aerosticca</taxon>
    </lineage>
</organism>
<reference evidence="13" key="1">
    <citation type="submission" date="2018-04" db="EMBL/GenBank/DDBJ databases">
        <authorList>
            <person name="Watanabe M."/>
            <person name="Kojima H."/>
        </authorList>
    </citation>
    <scope>NUCLEOTIDE SEQUENCE [LARGE SCALE GENOMIC DNA]</scope>
    <source>
        <strain evidence="13">Dysh456</strain>
    </source>
</reference>
<feature type="active site" evidence="9">
    <location>
        <position position="238"/>
    </location>
</feature>
<dbReference type="Pfam" id="PF02899">
    <property type="entry name" value="Phage_int_SAM_1"/>
    <property type="match status" value="1"/>
</dbReference>
<feature type="active site" evidence="9">
    <location>
        <position position="215"/>
    </location>
</feature>
<evidence type="ECO:0000256" key="8">
    <source>
        <dbReference type="ARBA" id="ARBA00023306"/>
    </source>
</evidence>
<dbReference type="InterPro" id="IPR044068">
    <property type="entry name" value="CB"/>
</dbReference>
<keyword evidence="7 9" id="KW-0233">DNA recombination</keyword>
<keyword evidence="13" id="KW-1185">Reference proteome</keyword>
<dbReference type="GO" id="GO:0005737">
    <property type="term" value="C:cytoplasm"/>
    <property type="evidence" value="ECO:0007669"/>
    <property type="project" value="UniProtKB-SubCell"/>
</dbReference>
<evidence type="ECO:0000313" key="12">
    <source>
        <dbReference type="EMBL" id="BBD81307.1"/>
    </source>
</evidence>
<evidence type="ECO:0000256" key="2">
    <source>
        <dbReference type="ARBA" id="ARBA00022490"/>
    </source>
</evidence>
<dbReference type="HAMAP" id="MF_01808">
    <property type="entry name" value="Recomb_XerC_XerD"/>
    <property type="match status" value="1"/>
</dbReference>
<dbReference type="GO" id="GO:0009037">
    <property type="term" value="F:tyrosine-based site-specific recombinase activity"/>
    <property type="evidence" value="ECO:0007669"/>
    <property type="project" value="UniProtKB-UniRule"/>
</dbReference>
<dbReference type="KEGG" id="rbd:ALSL_2683"/>
<dbReference type="GO" id="GO:0051301">
    <property type="term" value="P:cell division"/>
    <property type="evidence" value="ECO:0007669"/>
    <property type="project" value="UniProtKB-KW"/>
</dbReference>
<feature type="active site" description="O-(3'-phospho-DNA)-tyrosine intermediate" evidence="9">
    <location>
        <position position="247"/>
    </location>
</feature>
<evidence type="ECO:0000256" key="9">
    <source>
        <dbReference type="HAMAP-Rule" id="MF_01808"/>
    </source>
</evidence>
<dbReference type="SUPFAM" id="SSF56349">
    <property type="entry name" value="DNA breaking-rejoining enzymes"/>
    <property type="match status" value="1"/>
</dbReference>
<dbReference type="InterPro" id="IPR004107">
    <property type="entry name" value="Integrase_SAM-like_N"/>
</dbReference>
<sequence>MAAYRRDLAKLLAWMERHGLDRITALDAEHLRRFIADAHRAGLAPKSLQRLLSACRGLCRHLLREGALGHDPTAGLRAPRAPRRLPTVLDVDEAISLIEAVGPGRLGRRDRAMLELFYSSGLRLTELTSLRWEDLDLDAGEVRVLGKGGKTRLVPVGRQAVAALRALAASQGEARGPVFRGPRGTALGPRAVQLRLQRLAQAQRFPRHVHPHLLRHSFASHLLESSGDLRAVQELLGHADIATTQIYTHLDFQHLAKVYDAAHPRARRRSGAKPR</sequence>
<protein>
    <recommendedName>
        <fullName evidence="9">Tyrosine recombinase XerC</fullName>
    </recommendedName>
</protein>
<evidence type="ECO:0000259" key="11">
    <source>
        <dbReference type="PROSITE" id="PS51900"/>
    </source>
</evidence>
<evidence type="ECO:0000256" key="3">
    <source>
        <dbReference type="ARBA" id="ARBA00022618"/>
    </source>
</evidence>
<dbReference type="InterPro" id="IPR023009">
    <property type="entry name" value="Tyrosine_recombinase_XerC/XerD"/>
</dbReference>
<gene>
    <name evidence="9" type="primary">xerC</name>
    <name evidence="12" type="ORF">ALSL_2683</name>
</gene>
<keyword evidence="8 9" id="KW-0131">Cell cycle</keyword>
<evidence type="ECO:0000256" key="7">
    <source>
        <dbReference type="ARBA" id="ARBA00023172"/>
    </source>
</evidence>
<evidence type="ECO:0000256" key="5">
    <source>
        <dbReference type="ARBA" id="ARBA00022908"/>
    </source>
</evidence>
<keyword evidence="2 9" id="KW-0963">Cytoplasm</keyword>
<dbReference type="PANTHER" id="PTHR30349">
    <property type="entry name" value="PHAGE INTEGRASE-RELATED"/>
    <property type="match status" value="1"/>
</dbReference>
<comment type="subunit">
    <text evidence="9">Forms a cyclic heterotetrameric complex composed of two molecules of XerC and two molecules of XerD.</text>
</comment>
<comment type="similarity">
    <text evidence="9">Belongs to the 'phage' integrase family. XerC subfamily.</text>
</comment>
<dbReference type="PROSITE" id="PS51898">
    <property type="entry name" value="TYR_RECOMBINASE"/>
    <property type="match status" value="1"/>
</dbReference>
<dbReference type="GO" id="GO:0007059">
    <property type="term" value="P:chromosome segregation"/>
    <property type="evidence" value="ECO:0007669"/>
    <property type="project" value="UniProtKB-UniRule"/>
</dbReference>
<dbReference type="InterPro" id="IPR011010">
    <property type="entry name" value="DNA_brk_join_enz"/>
</dbReference>
<accession>A0A2Z6E8B4</accession>
<dbReference type="EMBL" id="AP018560">
    <property type="protein sequence ID" value="BBD81307.1"/>
    <property type="molecule type" value="Genomic_DNA"/>
</dbReference>
<dbReference type="PANTHER" id="PTHR30349:SF81">
    <property type="entry name" value="TYROSINE RECOMBINASE XERC"/>
    <property type="match status" value="1"/>
</dbReference>
<feature type="domain" description="Tyr recombinase" evidence="10">
    <location>
        <begin position="84"/>
        <end position="260"/>
    </location>
</feature>
<feature type="active site" evidence="9">
    <location>
        <position position="212"/>
    </location>
</feature>
<comment type="subcellular location">
    <subcellularLocation>
        <location evidence="1 9">Cytoplasm</location>
    </subcellularLocation>
</comment>
<evidence type="ECO:0000313" key="13">
    <source>
        <dbReference type="Proteomes" id="UP000270530"/>
    </source>
</evidence>
<comment type="function">
    <text evidence="9">Site-specific tyrosine recombinase, which acts by catalyzing the cutting and rejoining of the recombining DNA molecules. The XerC-XerD complex is essential to convert dimers of the bacterial chromosome into monomers to permit their segregation at cell division. It also contributes to the segregational stability of plasmids.</text>
</comment>
<evidence type="ECO:0000256" key="4">
    <source>
        <dbReference type="ARBA" id="ARBA00022829"/>
    </source>
</evidence>
<name>A0A2Z6E8B4_9GAMM</name>
<dbReference type="InterPro" id="IPR010998">
    <property type="entry name" value="Integrase_recombinase_N"/>
</dbReference>
<dbReference type="AlphaFoldDB" id="A0A2Z6E8B4"/>